<dbReference type="Gramene" id="OGLUM06G28920.1">
    <property type="protein sequence ID" value="OGLUM06G28920.1"/>
    <property type="gene ID" value="OGLUM06G28920"/>
</dbReference>
<evidence type="ECO:0000256" key="1">
    <source>
        <dbReference type="SAM" id="MobiDB-lite"/>
    </source>
</evidence>
<dbReference type="EnsemblPlants" id="OGLUM06G28920.1">
    <property type="protein sequence ID" value="OGLUM06G28920.1"/>
    <property type="gene ID" value="OGLUM06G28920"/>
</dbReference>
<name>A0A0E0AED7_9ORYZ</name>
<reference evidence="2" key="2">
    <citation type="submission" date="2018-05" db="EMBL/GenBank/DDBJ databases">
        <title>OgluRS3 (Oryza glumaepatula Reference Sequence Version 3).</title>
        <authorList>
            <person name="Zhang J."/>
            <person name="Kudrna D."/>
            <person name="Lee S."/>
            <person name="Talag J."/>
            <person name="Welchert J."/>
            <person name="Wing R.A."/>
        </authorList>
    </citation>
    <scope>NUCLEOTIDE SEQUENCE [LARGE SCALE GENOMIC DNA]</scope>
</reference>
<reference evidence="2" key="1">
    <citation type="submission" date="2015-04" db="UniProtKB">
        <authorList>
            <consortium name="EnsemblPlants"/>
        </authorList>
    </citation>
    <scope>IDENTIFICATION</scope>
</reference>
<keyword evidence="3" id="KW-1185">Reference proteome</keyword>
<accession>A0A0E0AED7</accession>
<feature type="compositionally biased region" description="Basic and acidic residues" evidence="1">
    <location>
        <begin position="18"/>
        <end position="27"/>
    </location>
</feature>
<proteinExistence type="predicted"/>
<feature type="compositionally biased region" description="Polar residues" evidence="1">
    <location>
        <begin position="1"/>
        <end position="12"/>
    </location>
</feature>
<protein>
    <submittedName>
        <fullName evidence="2">Uncharacterized protein</fullName>
    </submittedName>
</protein>
<organism evidence="2">
    <name type="scientific">Oryza glumipatula</name>
    <dbReference type="NCBI Taxonomy" id="40148"/>
    <lineage>
        <taxon>Eukaryota</taxon>
        <taxon>Viridiplantae</taxon>
        <taxon>Streptophyta</taxon>
        <taxon>Embryophyta</taxon>
        <taxon>Tracheophyta</taxon>
        <taxon>Spermatophyta</taxon>
        <taxon>Magnoliopsida</taxon>
        <taxon>Liliopsida</taxon>
        <taxon>Poales</taxon>
        <taxon>Poaceae</taxon>
        <taxon>BOP clade</taxon>
        <taxon>Oryzoideae</taxon>
        <taxon>Oryzeae</taxon>
        <taxon>Oryzinae</taxon>
        <taxon>Oryza</taxon>
    </lineage>
</organism>
<dbReference type="AlphaFoldDB" id="A0A0E0AED7"/>
<sequence>MVETNLPSSTVNGIHGDPSVRSEIDGQDRSLIRPADLMRGQCAVVDQIIAGEGPSSCQALKLSSYRIPSPASCHGSGMNPRFDVPSSLYWVEARSSCSYRSPSS</sequence>
<feature type="region of interest" description="Disordered" evidence="1">
    <location>
        <begin position="1"/>
        <end position="27"/>
    </location>
</feature>
<evidence type="ECO:0000313" key="3">
    <source>
        <dbReference type="Proteomes" id="UP000026961"/>
    </source>
</evidence>
<dbReference type="Proteomes" id="UP000026961">
    <property type="component" value="Chromosome 6"/>
</dbReference>
<evidence type="ECO:0000313" key="2">
    <source>
        <dbReference type="EnsemblPlants" id="OGLUM06G28920.1"/>
    </source>
</evidence>
<dbReference type="HOGENOM" id="CLU_2254343_0_0_1"/>